<comment type="caution">
    <text evidence="1">The sequence shown here is derived from an EMBL/GenBank/DDBJ whole genome shotgun (WGS) entry which is preliminary data.</text>
</comment>
<name>A0A8X6Q3C8_NEPPI</name>
<dbReference type="OrthoDB" id="6434979at2759"/>
<keyword evidence="2" id="KW-1185">Reference proteome</keyword>
<dbReference type="Proteomes" id="UP000887013">
    <property type="component" value="Unassembled WGS sequence"/>
</dbReference>
<accession>A0A8X6Q3C8</accession>
<proteinExistence type="predicted"/>
<reference evidence="1" key="1">
    <citation type="submission" date="2020-08" db="EMBL/GenBank/DDBJ databases">
        <title>Multicomponent nature underlies the extraordinary mechanical properties of spider dragline silk.</title>
        <authorList>
            <person name="Kono N."/>
            <person name="Nakamura H."/>
            <person name="Mori M."/>
            <person name="Yoshida Y."/>
            <person name="Ohtoshi R."/>
            <person name="Malay A.D."/>
            <person name="Moran D.A.P."/>
            <person name="Tomita M."/>
            <person name="Numata K."/>
            <person name="Arakawa K."/>
        </authorList>
    </citation>
    <scope>NUCLEOTIDE SEQUENCE</scope>
</reference>
<organism evidence="1 2">
    <name type="scientific">Nephila pilipes</name>
    <name type="common">Giant wood spider</name>
    <name type="synonym">Nephila maculata</name>
    <dbReference type="NCBI Taxonomy" id="299642"/>
    <lineage>
        <taxon>Eukaryota</taxon>
        <taxon>Metazoa</taxon>
        <taxon>Ecdysozoa</taxon>
        <taxon>Arthropoda</taxon>
        <taxon>Chelicerata</taxon>
        <taxon>Arachnida</taxon>
        <taxon>Araneae</taxon>
        <taxon>Araneomorphae</taxon>
        <taxon>Entelegynae</taxon>
        <taxon>Araneoidea</taxon>
        <taxon>Nephilidae</taxon>
        <taxon>Nephila</taxon>
    </lineage>
</organism>
<dbReference type="EMBL" id="BMAW01027736">
    <property type="protein sequence ID" value="GFU03607.1"/>
    <property type="molecule type" value="Genomic_DNA"/>
</dbReference>
<gene>
    <name evidence="1" type="ORF">NPIL_78271</name>
</gene>
<evidence type="ECO:0000313" key="1">
    <source>
        <dbReference type="EMBL" id="GFU03607.1"/>
    </source>
</evidence>
<evidence type="ECO:0000313" key="2">
    <source>
        <dbReference type="Proteomes" id="UP000887013"/>
    </source>
</evidence>
<sequence>MNLTDISYSCEVNDFLITIAVIVKMLTGKRKVLLSGLVVVETYFGGTLMGKVQQEKPSEENLAMSMLSLFVDKAQICGNFI</sequence>
<protein>
    <submittedName>
        <fullName evidence="1">Uncharacterized protein</fullName>
    </submittedName>
</protein>
<dbReference type="AlphaFoldDB" id="A0A8X6Q3C8"/>